<dbReference type="SMART" id="SM01381">
    <property type="entry name" value="7TM_GPCR_Srsx"/>
    <property type="match status" value="1"/>
</dbReference>
<feature type="domain" description="G-protein coupled receptors family 1 profile" evidence="10">
    <location>
        <begin position="45"/>
        <end position="296"/>
    </location>
</feature>
<dbReference type="PRINTS" id="PR00237">
    <property type="entry name" value="GPCRRHODOPSN"/>
</dbReference>
<dbReference type="OMA" id="SWTWAPL"/>
<feature type="transmembrane region" description="Helical" evidence="9">
    <location>
        <begin position="277"/>
        <end position="298"/>
    </location>
</feature>
<evidence type="ECO:0000256" key="8">
    <source>
        <dbReference type="ARBA" id="ARBA00023224"/>
    </source>
</evidence>
<dbReference type="GeneID" id="105438271"/>
<accession>A0A7M7HLD2</accession>
<dbReference type="Proteomes" id="UP000007110">
    <property type="component" value="Unassembled WGS sequence"/>
</dbReference>
<proteinExistence type="inferred from homology"/>
<dbReference type="CDD" id="cd00637">
    <property type="entry name" value="7tm_classA_rhodopsin-like"/>
    <property type="match status" value="1"/>
</dbReference>
<evidence type="ECO:0000256" key="4">
    <source>
        <dbReference type="ARBA" id="ARBA00022989"/>
    </source>
</evidence>
<dbReference type="PANTHER" id="PTHR45698">
    <property type="entry name" value="TRACE AMINE-ASSOCIATED RECEPTOR 19N-RELATED"/>
    <property type="match status" value="1"/>
</dbReference>
<organism evidence="11 12">
    <name type="scientific">Strongylocentrotus purpuratus</name>
    <name type="common">Purple sea urchin</name>
    <dbReference type="NCBI Taxonomy" id="7668"/>
    <lineage>
        <taxon>Eukaryota</taxon>
        <taxon>Metazoa</taxon>
        <taxon>Echinodermata</taxon>
        <taxon>Eleutherozoa</taxon>
        <taxon>Echinozoa</taxon>
        <taxon>Echinoidea</taxon>
        <taxon>Euechinoidea</taxon>
        <taxon>Echinacea</taxon>
        <taxon>Camarodonta</taxon>
        <taxon>Echinidea</taxon>
        <taxon>Strongylocentrotidae</taxon>
        <taxon>Strongylocentrotus</taxon>
    </lineage>
</organism>
<evidence type="ECO:0000313" key="11">
    <source>
        <dbReference type="EnsemblMetazoa" id="XP_011664179"/>
    </source>
</evidence>
<dbReference type="RefSeq" id="XP_011664179.1">
    <property type="nucleotide sequence ID" value="XM_011665877.2"/>
</dbReference>
<reference evidence="11" key="2">
    <citation type="submission" date="2021-01" db="UniProtKB">
        <authorList>
            <consortium name="EnsemblMetazoa"/>
        </authorList>
    </citation>
    <scope>IDENTIFICATION</scope>
</reference>
<evidence type="ECO:0000256" key="1">
    <source>
        <dbReference type="ARBA" id="ARBA00004141"/>
    </source>
</evidence>
<evidence type="ECO:0000256" key="3">
    <source>
        <dbReference type="ARBA" id="ARBA00022692"/>
    </source>
</evidence>
<comment type="similarity">
    <text evidence="2">Belongs to the G-protein coupled receptor 1 family.</text>
</comment>
<evidence type="ECO:0000256" key="5">
    <source>
        <dbReference type="ARBA" id="ARBA00023040"/>
    </source>
</evidence>
<feature type="transmembrane region" description="Helical" evidence="9">
    <location>
        <begin position="190"/>
        <end position="210"/>
    </location>
</feature>
<dbReference type="InterPro" id="IPR000276">
    <property type="entry name" value="GPCR_Rhodpsn"/>
</dbReference>
<reference evidence="12" key="1">
    <citation type="submission" date="2015-02" db="EMBL/GenBank/DDBJ databases">
        <title>Genome sequencing for Strongylocentrotus purpuratus.</title>
        <authorList>
            <person name="Murali S."/>
            <person name="Liu Y."/>
            <person name="Vee V."/>
            <person name="English A."/>
            <person name="Wang M."/>
            <person name="Skinner E."/>
            <person name="Han Y."/>
            <person name="Muzny D.M."/>
            <person name="Worley K.C."/>
            <person name="Gibbs R.A."/>
        </authorList>
    </citation>
    <scope>NUCLEOTIDE SEQUENCE</scope>
</reference>
<dbReference type="PRINTS" id="PR01012">
    <property type="entry name" value="NRPEPTIDEYR"/>
</dbReference>
<dbReference type="KEGG" id="spu:105438271"/>
<evidence type="ECO:0000256" key="7">
    <source>
        <dbReference type="ARBA" id="ARBA00023170"/>
    </source>
</evidence>
<keyword evidence="3 9" id="KW-0812">Transmembrane</keyword>
<comment type="subcellular location">
    <subcellularLocation>
        <location evidence="1">Membrane</location>
        <topology evidence="1">Multi-pass membrane protein</topology>
    </subcellularLocation>
</comment>
<dbReference type="InterPro" id="IPR017452">
    <property type="entry name" value="GPCR_Rhodpsn_7TM"/>
</dbReference>
<protein>
    <recommendedName>
        <fullName evidence="10">G-protein coupled receptors family 1 profile domain-containing protein</fullName>
    </recommendedName>
</protein>
<evidence type="ECO:0000256" key="6">
    <source>
        <dbReference type="ARBA" id="ARBA00023136"/>
    </source>
</evidence>
<keyword evidence="7" id="KW-0675">Receptor</keyword>
<dbReference type="Pfam" id="PF00001">
    <property type="entry name" value="7tm_1"/>
    <property type="match status" value="1"/>
</dbReference>
<dbReference type="InParanoid" id="A0A7M7HLD2"/>
<keyword evidence="4 9" id="KW-1133">Transmembrane helix</keyword>
<dbReference type="Gene3D" id="1.20.1070.10">
    <property type="entry name" value="Rhodopsin 7-helix transmembrane proteins"/>
    <property type="match status" value="1"/>
</dbReference>
<dbReference type="PANTHER" id="PTHR45698:SF1">
    <property type="entry name" value="TRACE AMINE-ASSOCIATED RECEPTOR 13C-LIKE"/>
    <property type="match status" value="1"/>
</dbReference>
<evidence type="ECO:0000259" key="10">
    <source>
        <dbReference type="PROSITE" id="PS50262"/>
    </source>
</evidence>
<sequence length="351" mass="39844">MFYVTQNETGTANETNATLSWTWAPLAWEWWEVLQLLLALAGIVGNFLVMVVLFRVRRSRCSTDTLIAGLALADFLTSVFIIPHRQVETLPDTTSAQLYCRIIHSSFFMWVTISASIFTLTTISIERLVAVVRPFQFKRIFSPERTLVIVAGIWLVSFLLNFVIIFVVYFEDGSCVFGYTSVWHGKLTGIIVFLFEFLFPVVTMLVAHVFTVRALRRSSHTNASSETNNFILQARRKITRMLLEVIIVFIISWTPDQVFYFAINVGLVEASNLYSPFYRSFVVLAFVNSCVNPVIYAARNPNFRKALMELCGSVRSLRPIFAGMETRDSQMRMLDGETASGSNADISPNRN</sequence>
<feature type="transmembrane region" description="Helical" evidence="9">
    <location>
        <begin position="33"/>
        <end position="54"/>
    </location>
</feature>
<evidence type="ECO:0000256" key="9">
    <source>
        <dbReference type="SAM" id="Phobius"/>
    </source>
</evidence>
<dbReference type="InterPro" id="IPR000611">
    <property type="entry name" value="NPY_rcpt"/>
</dbReference>
<keyword evidence="12" id="KW-1185">Reference proteome</keyword>
<evidence type="ECO:0000256" key="2">
    <source>
        <dbReference type="ARBA" id="ARBA00010663"/>
    </source>
</evidence>
<dbReference type="FunCoup" id="A0A7M7HLD2">
    <property type="interactions" value="43"/>
</dbReference>
<feature type="transmembrane region" description="Helical" evidence="9">
    <location>
        <begin position="146"/>
        <end position="170"/>
    </location>
</feature>
<dbReference type="GO" id="GO:0016020">
    <property type="term" value="C:membrane"/>
    <property type="evidence" value="ECO:0007669"/>
    <property type="project" value="UniProtKB-SubCell"/>
</dbReference>
<keyword evidence="5" id="KW-0297">G-protein coupled receptor</keyword>
<feature type="transmembrane region" description="Helical" evidence="9">
    <location>
        <begin position="102"/>
        <end position="125"/>
    </location>
</feature>
<keyword evidence="6 9" id="KW-0472">Membrane</keyword>
<name>A0A7M7HLD2_STRPU</name>
<dbReference type="EnsemblMetazoa" id="XM_011665877">
    <property type="protein sequence ID" value="XP_011664179"/>
    <property type="gene ID" value="LOC105438271"/>
</dbReference>
<dbReference type="SUPFAM" id="SSF81321">
    <property type="entry name" value="Family A G protein-coupled receptor-like"/>
    <property type="match status" value="1"/>
</dbReference>
<evidence type="ECO:0000313" key="12">
    <source>
        <dbReference type="Proteomes" id="UP000007110"/>
    </source>
</evidence>
<dbReference type="PROSITE" id="PS50262">
    <property type="entry name" value="G_PROTEIN_RECEP_F1_2"/>
    <property type="match status" value="1"/>
</dbReference>
<feature type="transmembrane region" description="Helical" evidence="9">
    <location>
        <begin position="66"/>
        <end position="82"/>
    </location>
</feature>
<dbReference type="GO" id="GO:0004983">
    <property type="term" value="F:neuropeptide Y receptor activity"/>
    <property type="evidence" value="ECO:0007669"/>
    <property type="project" value="InterPro"/>
</dbReference>
<feature type="transmembrane region" description="Helical" evidence="9">
    <location>
        <begin position="241"/>
        <end position="265"/>
    </location>
</feature>
<dbReference type="OrthoDB" id="2132067at2759"/>
<dbReference type="AlphaFoldDB" id="A0A7M7HLD2"/>
<keyword evidence="8" id="KW-0807">Transducer</keyword>